<organism evidence="4 5">
    <name type="scientific">Ruegeria spongiae</name>
    <dbReference type="NCBI Taxonomy" id="2942209"/>
    <lineage>
        <taxon>Bacteria</taxon>
        <taxon>Pseudomonadati</taxon>
        <taxon>Pseudomonadota</taxon>
        <taxon>Alphaproteobacteria</taxon>
        <taxon>Rhodobacterales</taxon>
        <taxon>Roseobacteraceae</taxon>
        <taxon>Ruegeria</taxon>
    </lineage>
</organism>
<dbReference type="PANTHER" id="PTHR47690">
    <property type="entry name" value="GLUCOKINASE"/>
    <property type="match status" value="1"/>
</dbReference>
<dbReference type="Gene3D" id="3.30.420.40">
    <property type="match status" value="1"/>
</dbReference>
<comment type="similarity">
    <text evidence="3">Belongs to the bacterial glucokinase family.</text>
</comment>
<keyword evidence="1" id="KW-0808">Transferase</keyword>
<dbReference type="CDD" id="cd24008">
    <property type="entry name" value="ASKHA_NBD_GLK"/>
    <property type="match status" value="1"/>
</dbReference>
<protein>
    <submittedName>
        <fullName evidence="4">Glucokinase</fullName>
    </submittedName>
</protein>
<comment type="caution">
    <text evidence="4">The sequence shown here is derived from an EMBL/GenBank/DDBJ whole genome shotgun (WGS) entry which is preliminary data.</text>
</comment>
<proteinExistence type="inferred from homology"/>
<dbReference type="InterPro" id="IPR043129">
    <property type="entry name" value="ATPase_NBD"/>
</dbReference>
<keyword evidence="5" id="KW-1185">Reference proteome</keyword>
<gene>
    <name evidence="4" type="ORF">M3P21_09890</name>
</gene>
<keyword evidence="2" id="KW-0418">Kinase</keyword>
<evidence type="ECO:0000256" key="1">
    <source>
        <dbReference type="ARBA" id="ARBA00022679"/>
    </source>
</evidence>
<dbReference type="Proteomes" id="UP001203880">
    <property type="component" value="Unassembled WGS sequence"/>
</dbReference>
<evidence type="ECO:0000256" key="3">
    <source>
        <dbReference type="RuleBase" id="RU004046"/>
    </source>
</evidence>
<dbReference type="Pfam" id="PF02685">
    <property type="entry name" value="Glucokinase"/>
    <property type="match status" value="1"/>
</dbReference>
<dbReference type="PANTHER" id="PTHR47690:SF1">
    <property type="entry name" value="GLUCOKINASE"/>
    <property type="match status" value="1"/>
</dbReference>
<sequence>MSVLVADVGGTNARLAMVRDGVPTAIKRYENDRYSSFYEVLQDYRVSTGSATVEACCVAVAGPVNADHAQLTNRDWHFDIDSLRDVLGGTGRVRLTNDLVALGYALPHLRPEQLIQIRPVPGPSANDQALVAGAGTGFNACLLKGATVIEAELGHASLPARVADALRVEMGAGAERFRTNEDLFSGRGLARLHHAISGEHVPGPQILTQFAQGEGRQARRTVLLSARLLGMMTREMVLQYLPLAGIHFAGGAARGILGSAAVSEFLSAFETAGVLGDQVMRVPIRLIADDAAALIGAAHFVTSEGGG</sequence>
<accession>A0ABT0Q1T8</accession>
<name>A0ABT0Q1T8_9RHOB</name>
<dbReference type="InterPro" id="IPR050201">
    <property type="entry name" value="Bacterial_glucokinase"/>
</dbReference>
<reference evidence="4" key="1">
    <citation type="submission" date="2022-05" db="EMBL/GenBank/DDBJ databases">
        <authorList>
            <person name="Park J.-S."/>
        </authorList>
    </citation>
    <scope>NUCLEOTIDE SEQUENCE</scope>
    <source>
        <strain evidence="4">2012CJ41-6</strain>
    </source>
</reference>
<dbReference type="RefSeq" id="WP_249709696.1">
    <property type="nucleotide sequence ID" value="NZ_JAMFMB010000010.1"/>
</dbReference>
<dbReference type="SUPFAM" id="SSF53067">
    <property type="entry name" value="Actin-like ATPase domain"/>
    <property type="match status" value="1"/>
</dbReference>
<evidence type="ECO:0000256" key="2">
    <source>
        <dbReference type="ARBA" id="ARBA00022777"/>
    </source>
</evidence>
<dbReference type="InterPro" id="IPR003836">
    <property type="entry name" value="Glucokinase"/>
</dbReference>
<evidence type="ECO:0000313" key="5">
    <source>
        <dbReference type="Proteomes" id="UP001203880"/>
    </source>
</evidence>
<dbReference type="Gene3D" id="3.40.367.20">
    <property type="match status" value="1"/>
</dbReference>
<dbReference type="EMBL" id="JAMFMB010000010">
    <property type="protein sequence ID" value="MCL6283839.1"/>
    <property type="molecule type" value="Genomic_DNA"/>
</dbReference>
<evidence type="ECO:0000313" key="4">
    <source>
        <dbReference type="EMBL" id="MCL6283839.1"/>
    </source>
</evidence>